<evidence type="ECO:0000313" key="2">
    <source>
        <dbReference type="EMBL" id="EAY78042.1"/>
    </source>
</evidence>
<gene>
    <name evidence="2" type="ORF">OsI_33083</name>
</gene>
<sequence>MQARVRVRDPRAIRSPLRFHLQHASPLPLSSPLEALSFFASRMSEQIQKVCRLGRTKELVRGHCTYVEGAMSSMNDTGSGNWSGTTAVTTTVFLLSSLAPSSMAGHLPWPFFTPFYSHRIAACCGSKHRWPQVEGGKGVRQKAWQRRGRGAEIGAMTEGKGNSDRHRQWRGAETSAAGPLYR</sequence>
<proteinExistence type="predicted"/>
<evidence type="ECO:0000256" key="1">
    <source>
        <dbReference type="SAM" id="MobiDB-lite"/>
    </source>
</evidence>
<dbReference type="EMBL" id="CM000135">
    <property type="protein sequence ID" value="EAY78042.1"/>
    <property type="molecule type" value="Genomic_DNA"/>
</dbReference>
<feature type="compositionally biased region" description="Basic residues" evidence="1">
    <location>
        <begin position="139"/>
        <end position="148"/>
    </location>
</feature>
<dbReference type="AlphaFoldDB" id="A2Z608"/>
<accession>A2Z608</accession>
<dbReference type="HOGENOM" id="CLU_1484337_0_0_1"/>
<keyword evidence="3" id="KW-1185">Reference proteome</keyword>
<reference evidence="2 3" key="1">
    <citation type="journal article" date="2005" name="PLoS Biol.">
        <title>The genomes of Oryza sativa: a history of duplications.</title>
        <authorList>
            <person name="Yu J."/>
            <person name="Wang J."/>
            <person name="Lin W."/>
            <person name="Li S."/>
            <person name="Li H."/>
            <person name="Zhou J."/>
            <person name="Ni P."/>
            <person name="Dong W."/>
            <person name="Hu S."/>
            <person name="Zeng C."/>
            <person name="Zhang J."/>
            <person name="Zhang Y."/>
            <person name="Li R."/>
            <person name="Xu Z."/>
            <person name="Li S."/>
            <person name="Li X."/>
            <person name="Zheng H."/>
            <person name="Cong L."/>
            <person name="Lin L."/>
            <person name="Yin J."/>
            <person name="Geng J."/>
            <person name="Li G."/>
            <person name="Shi J."/>
            <person name="Liu J."/>
            <person name="Lv H."/>
            <person name="Li J."/>
            <person name="Wang J."/>
            <person name="Deng Y."/>
            <person name="Ran L."/>
            <person name="Shi X."/>
            <person name="Wang X."/>
            <person name="Wu Q."/>
            <person name="Li C."/>
            <person name="Ren X."/>
            <person name="Wang J."/>
            <person name="Wang X."/>
            <person name="Li D."/>
            <person name="Liu D."/>
            <person name="Zhang X."/>
            <person name="Ji Z."/>
            <person name="Zhao W."/>
            <person name="Sun Y."/>
            <person name="Zhang Z."/>
            <person name="Bao J."/>
            <person name="Han Y."/>
            <person name="Dong L."/>
            <person name="Ji J."/>
            <person name="Chen P."/>
            <person name="Wu S."/>
            <person name="Liu J."/>
            <person name="Xiao Y."/>
            <person name="Bu D."/>
            <person name="Tan J."/>
            <person name="Yang L."/>
            <person name="Ye C."/>
            <person name="Zhang J."/>
            <person name="Xu J."/>
            <person name="Zhou Y."/>
            <person name="Yu Y."/>
            <person name="Zhang B."/>
            <person name="Zhuang S."/>
            <person name="Wei H."/>
            <person name="Liu B."/>
            <person name="Lei M."/>
            <person name="Yu H."/>
            <person name="Li Y."/>
            <person name="Xu H."/>
            <person name="Wei S."/>
            <person name="He X."/>
            <person name="Fang L."/>
            <person name="Zhang Z."/>
            <person name="Zhang Y."/>
            <person name="Huang X."/>
            <person name="Su Z."/>
            <person name="Tong W."/>
            <person name="Li J."/>
            <person name="Tong Z."/>
            <person name="Li S."/>
            <person name="Ye J."/>
            <person name="Wang L."/>
            <person name="Fang L."/>
            <person name="Lei T."/>
            <person name="Chen C."/>
            <person name="Chen H."/>
            <person name="Xu Z."/>
            <person name="Li H."/>
            <person name="Huang H."/>
            <person name="Zhang F."/>
            <person name="Xu H."/>
            <person name="Li N."/>
            <person name="Zhao C."/>
            <person name="Li S."/>
            <person name="Dong L."/>
            <person name="Huang Y."/>
            <person name="Li L."/>
            <person name="Xi Y."/>
            <person name="Qi Q."/>
            <person name="Li W."/>
            <person name="Zhang B."/>
            <person name="Hu W."/>
            <person name="Zhang Y."/>
            <person name="Tian X."/>
            <person name="Jiao Y."/>
            <person name="Liang X."/>
            <person name="Jin J."/>
            <person name="Gao L."/>
            <person name="Zheng W."/>
            <person name="Hao B."/>
            <person name="Liu S."/>
            <person name="Wang W."/>
            <person name="Yuan L."/>
            <person name="Cao M."/>
            <person name="McDermott J."/>
            <person name="Samudrala R."/>
            <person name="Wang J."/>
            <person name="Wong G.K."/>
            <person name="Yang H."/>
        </authorList>
    </citation>
    <scope>NUCLEOTIDE SEQUENCE [LARGE SCALE GENOMIC DNA]</scope>
    <source>
        <strain evidence="3">cv. 93-11</strain>
    </source>
</reference>
<feature type="region of interest" description="Disordered" evidence="1">
    <location>
        <begin position="134"/>
        <end position="182"/>
    </location>
</feature>
<dbReference type="Proteomes" id="UP000007015">
    <property type="component" value="Chromosome 10"/>
</dbReference>
<evidence type="ECO:0000313" key="3">
    <source>
        <dbReference type="Proteomes" id="UP000007015"/>
    </source>
</evidence>
<organism evidence="2 3">
    <name type="scientific">Oryza sativa subsp. indica</name>
    <name type="common">Rice</name>
    <dbReference type="NCBI Taxonomy" id="39946"/>
    <lineage>
        <taxon>Eukaryota</taxon>
        <taxon>Viridiplantae</taxon>
        <taxon>Streptophyta</taxon>
        <taxon>Embryophyta</taxon>
        <taxon>Tracheophyta</taxon>
        <taxon>Spermatophyta</taxon>
        <taxon>Magnoliopsida</taxon>
        <taxon>Liliopsida</taxon>
        <taxon>Poales</taxon>
        <taxon>Poaceae</taxon>
        <taxon>BOP clade</taxon>
        <taxon>Oryzoideae</taxon>
        <taxon>Oryzeae</taxon>
        <taxon>Oryzinae</taxon>
        <taxon>Oryza</taxon>
        <taxon>Oryza sativa</taxon>
    </lineage>
</organism>
<protein>
    <submittedName>
        <fullName evidence="2">Uncharacterized protein</fullName>
    </submittedName>
</protein>
<dbReference type="Gramene" id="BGIOSGA032136-TA">
    <property type="protein sequence ID" value="BGIOSGA032136-PA"/>
    <property type="gene ID" value="BGIOSGA032136"/>
</dbReference>
<name>A2Z608_ORYSI</name>